<name>A0AAU3H3A5_9ACTN</name>
<proteinExistence type="predicted"/>
<evidence type="ECO:0000313" key="1">
    <source>
        <dbReference type="EMBL" id="WTY99868.1"/>
    </source>
</evidence>
<organism evidence="1">
    <name type="scientific">Streptomyces sp. NBC_01401</name>
    <dbReference type="NCBI Taxonomy" id="2903854"/>
    <lineage>
        <taxon>Bacteria</taxon>
        <taxon>Bacillati</taxon>
        <taxon>Actinomycetota</taxon>
        <taxon>Actinomycetes</taxon>
        <taxon>Kitasatosporales</taxon>
        <taxon>Streptomycetaceae</taxon>
        <taxon>Streptomyces</taxon>
    </lineage>
</organism>
<sequence>MPCHRGEGHLVVSTTTVFSALVAQMPDGDNRAYRALLRGLRRWGKCGFALLTDHRRALRHLDAGPSMMGDVAQAATSLIASNQ</sequence>
<accession>A0AAU3H3A5</accession>
<gene>
    <name evidence="1" type="ORF">OG626_35650</name>
</gene>
<reference evidence="1" key="1">
    <citation type="submission" date="2022-10" db="EMBL/GenBank/DDBJ databases">
        <title>The complete genomes of actinobacterial strains from the NBC collection.</title>
        <authorList>
            <person name="Joergensen T.S."/>
            <person name="Alvarez Arevalo M."/>
            <person name="Sterndorff E.B."/>
            <person name="Faurdal D."/>
            <person name="Vuksanovic O."/>
            <person name="Mourched A.-S."/>
            <person name="Charusanti P."/>
            <person name="Shaw S."/>
            <person name="Blin K."/>
            <person name="Weber T."/>
        </authorList>
    </citation>
    <scope>NUCLEOTIDE SEQUENCE</scope>
    <source>
        <strain evidence="1">NBC_01401</strain>
    </source>
</reference>
<protein>
    <submittedName>
        <fullName evidence="1">Uncharacterized protein</fullName>
    </submittedName>
</protein>
<dbReference type="AlphaFoldDB" id="A0AAU3H3A5"/>
<dbReference type="EMBL" id="CP109535">
    <property type="protein sequence ID" value="WTY99868.1"/>
    <property type="molecule type" value="Genomic_DNA"/>
</dbReference>